<dbReference type="InterPro" id="IPR049012">
    <property type="entry name" value="Mutator_transp_dom"/>
</dbReference>
<evidence type="ECO:0000313" key="2">
    <source>
        <dbReference type="EMBL" id="GFY31085.1"/>
    </source>
</evidence>
<dbReference type="Gene3D" id="3.30.70.270">
    <property type="match status" value="1"/>
</dbReference>
<dbReference type="CDD" id="cd01647">
    <property type="entry name" value="RT_LTR"/>
    <property type="match status" value="1"/>
</dbReference>
<dbReference type="InterPro" id="IPR043502">
    <property type="entry name" value="DNA/RNA_pol_sf"/>
</dbReference>
<gene>
    <name evidence="2" type="primary">pol</name>
    <name evidence="2" type="ORF">TNCV_4359921</name>
</gene>
<reference evidence="2" key="1">
    <citation type="submission" date="2020-08" db="EMBL/GenBank/DDBJ databases">
        <title>Multicomponent nature underlies the extraordinary mechanical properties of spider dragline silk.</title>
        <authorList>
            <person name="Kono N."/>
            <person name="Nakamura H."/>
            <person name="Mori M."/>
            <person name="Yoshida Y."/>
            <person name="Ohtoshi R."/>
            <person name="Malay A.D."/>
            <person name="Moran D.A.P."/>
            <person name="Tomita M."/>
            <person name="Numata K."/>
            <person name="Arakawa K."/>
        </authorList>
    </citation>
    <scope>NUCLEOTIDE SEQUENCE</scope>
</reference>
<evidence type="ECO:0000259" key="1">
    <source>
        <dbReference type="Pfam" id="PF20700"/>
    </source>
</evidence>
<accession>A0A8X6WA43</accession>
<keyword evidence="3" id="KW-1185">Reference proteome</keyword>
<protein>
    <submittedName>
        <fullName evidence="2">Retrovirus-related Pol polyprotein from transposon 297</fullName>
    </submittedName>
</protein>
<dbReference type="InterPro" id="IPR043128">
    <property type="entry name" value="Rev_trsase/Diguanyl_cyclase"/>
</dbReference>
<dbReference type="Pfam" id="PF20700">
    <property type="entry name" value="Mutator"/>
    <property type="match status" value="1"/>
</dbReference>
<evidence type="ECO:0000313" key="3">
    <source>
        <dbReference type="Proteomes" id="UP000887159"/>
    </source>
</evidence>
<dbReference type="GO" id="GO:0071897">
    <property type="term" value="P:DNA biosynthetic process"/>
    <property type="evidence" value="ECO:0007669"/>
    <property type="project" value="UniProtKB-ARBA"/>
</dbReference>
<dbReference type="PANTHER" id="PTHR24559:SF454">
    <property type="entry name" value="RIBONUCLEASE H"/>
    <property type="match status" value="1"/>
</dbReference>
<feature type="domain" description="Mutator-like transposase" evidence="1">
    <location>
        <begin position="354"/>
        <end position="614"/>
    </location>
</feature>
<dbReference type="EMBL" id="BMAU01021396">
    <property type="protein sequence ID" value="GFY31085.1"/>
    <property type="molecule type" value="Genomic_DNA"/>
</dbReference>
<dbReference type="PANTHER" id="PTHR24559">
    <property type="entry name" value="TRANSPOSON TY3-I GAG-POL POLYPROTEIN"/>
    <property type="match status" value="1"/>
</dbReference>
<dbReference type="AlphaFoldDB" id="A0A8X6WA43"/>
<proteinExistence type="predicted"/>
<dbReference type="Proteomes" id="UP000887159">
    <property type="component" value="Unassembled WGS sequence"/>
</dbReference>
<name>A0A8X6WA43_TRICX</name>
<dbReference type="Gene3D" id="3.10.10.10">
    <property type="entry name" value="HIV Type 1 Reverse Transcriptase, subunit A, domain 1"/>
    <property type="match status" value="1"/>
</dbReference>
<organism evidence="2 3">
    <name type="scientific">Trichonephila clavipes</name>
    <name type="common">Golden silk orbweaver</name>
    <name type="synonym">Nephila clavipes</name>
    <dbReference type="NCBI Taxonomy" id="2585209"/>
    <lineage>
        <taxon>Eukaryota</taxon>
        <taxon>Metazoa</taxon>
        <taxon>Ecdysozoa</taxon>
        <taxon>Arthropoda</taxon>
        <taxon>Chelicerata</taxon>
        <taxon>Arachnida</taxon>
        <taxon>Araneae</taxon>
        <taxon>Araneomorphae</taxon>
        <taxon>Entelegynae</taxon>
        <taxon>Araneoidea</taxon>
        <taxon>Nephilidae</taxon>
        <taxon>Trichonephila</taxon>
    </lineage>
</organism>
<dbReference type="InterPro" id="IPR053134">
    <property type="entry name" value="RNA-dir_DNA_polymerase"/>
</dbReference>
<sequence>MALSGSLPQINIGVQGRALDWFEVLGYRVVEDKATDYAHLKQALSEQFPVVRNRSELETRFYSSSQKHNQKPSDFVYDLLKILKILKLEMTEEKLIDHIISRLEPHILDYAEKTLIIPGDQIKQLPKEEKSVEIDLSDTKLGEGQKQKLRNLFNDFKGLFSDHPGLTHVLYHEIDTGDMGSVVSRPYRYDRVKQGIIDYHIEKMLQEGAIRPIQSPYASPVDLTHKNNGLPQYSPEAYRFAIDYSKLNAITKYPRYPLPVIDDLITNIPHTGVIFTLNLKSGYFQLAISPKDNEKTAFITRNGTFAFLRMPFGLSGAASNFQKAIDIILKPVIGRFVLVYMDDVIITSPSFNEHLDISIRLSKTGYTNHEKELMSVISEDSELSMQKAASELLVLHPTKNKIVECGISVDGTWQRRGYSSMNGCVAALSVDTGKVVDIEIMSSYCPTCRKISKMPRSIEPETFAADHVCHSNFQGYALKMEAVGGTRIFQRSIVKRGLKNAHYYGDGDSKGFISVKDTYGKDSVTKYECIGHVQKRVGARLRKLKSKNKYLSGKGKLTDSFIDRLQNYYGIAVRSNVGNLSGLQQNVIAALFHCSSSVEKPRHGQCPIGKDSWCYYQRALSCGKKPNEKYKGLSNEVLNTIKPTYLELCTKELLTKCLHGKTQNSNECLNGVIWQRVPKEVFVCLKILKSGALDAVIQFNDGYKGCVEIFKKLNITPSYFTLKAYKHLDINRINHAERHSTPNVKQRRKILRATRKKNQCFRE</sequence>
<comment type="caution">
    <text evidence="2">The sequence shown here is derived from an EMBL/GenBank/DDBJ whole genome shotgun (WGS) entry which is preliminary data.</text>
</comment>
<dbReference type="SUPFAM" id="SSF56672">
    <property type="entry name" value="DNA/RNA polymerases"/>
    <property type="match status" value="1"/>
</dbReference>